<dbReference type="InterPro" id="IPR025948">
    <property type="entry name" value="HTH-like_dom"/>
</dbReference>
<gene>
    <name evidence="3" type="ORF">HMPREF9425_1878</name>
</gene>
<dbReference type="Pfam" id="PF13333">
    <property type="entry name" value="rve_2"/>
    <property type="match status" value="1"/>
</dbReference>
<accession>A0ABP2KFZ3</accession>
<organism evidence="3 4">
    <name type="scientific">Streptococcus vestibularis ATCC 49124</name>
    <dbReference type="NCBI Taxonomy" id="889206"/>
    <lineage>
        <taxon>Bacteria</taxon>
        <taxon>Bacillati</taxon>
        <taxon>Bacillota</taxon>
        <taxon>Bacilli</taxon>
        <taxon>Lactobacillales</taxon>
        <taxon>Streptococcaceae</taxon>
        <taxon>Streptococcus</taxon>
    </lineage>
</organism>
<comment type="caution">
    <text evidence="3">The sequence shown here is derived from an EMBL/GenBank/DDBJ whole genome shotgun (WGS) entry which is preliminary data.</text>
</comment>
<evidence type="ECO:0000256" key="1">
    <source>
        <dbReference type="ARBA" id="ARBA00002286"/>
    </source>
</evidence>
<reference evidence="3 4" key="1">
    <citation type="submission" date="2011-01" db="EMBL/GenBank/DDBJ databases">
        <authorList>
            <person name="Muzny D."/>
            <person name="Qin X."/>
            <person name="Buhay C."/>
            <person name="Dugan-Rocha S."/>
            <person name="Ding Y."/>
            <person name="Chen G."/>
            <person name="Hawes A."/>
            <person name="Holder M."/>
            <person name="Jhangiani S."/>
            <person name="Johnson A."/>
            <person name="Khan Z."/>
            <person name="Li Z."/>
            <person name="Liu W."/>
            <person name="Liu X."/>
            <person name="Perez L."/>
            <person name="Shen H."/>
            <person name="Wang Q."/>
            <person name="Watt J."/>
            <person name="Xi L."/>
            <person name="Xin Y."/>
            <person name="Zhou J."/>
            <person name="Deng J."/>
            <person name="Jiang H."/>
            <person name="Liu Y."/>
            <person name="Qu J."/>
            <person name="Song X.-Z."/>
            <person name="Zhang L."/>
            <person name="Villasana D."/>
            <person name="Johnson A."/>
            <person name="Liu J."/>
            <person name="Liyanage D."/>
            <person name="Lorensuhewa L."/>
            <person name="Robinson T."/>
            <person name="Song A."/>
            <person name="Song B.-B."/>
            <person name="Dinh H."/>
            <person name="Thornton R."/>
            <person name="Coyle M."/>
            <person name="Francisco L."/>
            <person name="Jackson L."/>
            <person name="Javaid M."/>
            <person name="Korchina V."/>
            <person name="Kovar C."/>
            <person name="Mata R."/>
            <person name="Mathew T."/>
            <person name="Ngo R."/>
            <person name="Nguyen L."/>
            <person name="Nguyen N."/>
            <person name="Okwuonu G."/>
            <person name="Ongeri F."/>
            <person name="Pham C."/>
            <person name="Simmons D."/>
            <person name="Wilczek-Boney K."/>
            <person name="Hale W."/>
            <person name="Jakkamsetti A."/>
            <person name="Pham P."/>
            <person name="Ruth R."/>
            <person name="San Lucas F."/>
            <person name="Warren J."/>
            <person name="Zhang J."/>
            <person name="Zhao Z."/>
            <person name="Zhou C."/>
            <person name="Zhu D."/>
            <person name="Lee S."/>
            <person name="Bess C."/>
            <person name="Blankenburg K."/>
            <person name="Forbes L."/>
            <person name="Fu Q."/>
            <person name="Gubbala S."/>
            <person name="Hirani K."/>
            <person name="Jayaseelan J.C."/>
            <person name="Lara F."/>
            <person name="Munidasa M."/>
            <person name="Palculict T."/>
            <person name="Patil S."/>
            <person name="Pu L.-L."/>
            <person name="Saada N."/>
            <person name="Tang L."/>
            <person name="Weissenberger G."/>
            <person name="Zhu Y."/>
            <person name="Hemphill L."/>
            <person name="Shang Y."/>
            <person name="Youmans B."/>
            <person name="Ayvaz T."/>
            <person name="Ross M."/>
            <person name="Santibanez J."/>
            <person name="Aqrawi P."/>
            <person name="Gross S."/>
            <person name="Joshi V."/>
            <person name="Fowler G."/>
            <person name="Nazareth L."/>
            <person name="Reid J."/>
            <person name="Worley K."/>
            <person name="Petrosino J."/>
            <person name="Highlander S."/>
            <person name="Gibbs R."/>
        </authorList>
    </citation>
    <scope>NUCLEOTIDE SEQUENCE [LARGE SCALE GENOMIC DNA]</scope>
    <source>
        <strain evidence="3 4">ATCC 49124</strain>
    </source>
</reference>
<protein>
    <submittedName>
        <fullName evidence="3">Integrase core domain protein</fullName>
    </submittedName>
</protein>
<dbReference type="InterPro" id="IPR036397">
    <property type="entry name" value="RNaseH_sf"/>
</dbReference>
<evidence type="ECO:0000313" key="3">
    <source>
        <dbReference type="EMBL" id="EFX95218.1"/>
    </source>
</evidence>
<evidence type="ECO:0000259" key="2">
    <source>
        <dbReference type="PROSITE" id="PS50994"/>
    </source>
</evidence>
<dbReference type="Proteomes" id="UP000003697">
    <property type="component" value="Unassembled WGS sequence"/>
</dbReference>
<proteinExistence type="predicted"/>
<dbReference type="PANTHER" id="PTHR46889:SF4">
    <property type="entry name" value="TRANSPOSASE INSO FOR INSERTION SEQUENCE ELEMENT IS911B-RELATED"/>
    <property type="match status" value="1"/>
</dbReference>
<dbReference type="Pfam" id="PF13276">
    <property type="entry name" value="HTH_21"/>
    <property type="match status" value="1"/>
</dbReference>
<dbReference type="SUPFAM" id="SSF53098">
    <property type="entry name" value="Ribonuclease H-like"/>
    <property type="match status" value="1"/>
</dbReference>
<dbReference type="InterPro" id="IPR048020">
    <property type="entry name" value="Transpos_IS3"/>
</dbReference>
<dbReference type="NCBIfam" id="NF033516">
    <property type="entry name" value="transpos_IS3"/>
    <property type="match status" value="1"/>
</dbReference>
<dbReference type="Gene3D" id="3.30.420.10">
    <property type="entry name" value="Ribonuclease H-like superfamily/Ribonuclease H"/>
    <property type="match status" value="1"/>
</dbReference>
<evidence type="ECO:0000313" key="4">
    <source>
        <dbReference type="Proteomes" id="UP000003697"/>
    </source>
</evidence>
<dbReference type="InterPro" id="IPR012337">
    <property type="entry name" value="RNaseH-like_sf"/>
</dbReference>
<dbReference type="InterPro" id="IPR001584">
    <property type="entry name" value="Integrase_cat-core"/>
</dbReference>
<name>A0ABP2KFZ3_STRVE</name>
<feature type="domain" description="Integrase catalytic" evidence="2">
    <location>
        <begin position="114"/>
        <end position="274"/>
    </location>
</feature>
<comment type="function">
    <text evidence="1">Involved in the transposition of the insertion sequence.</text>
</comment>
<dbReference type="EMBL" id="AEVI01000092">
    <property type="protein sequence ID" value="EFX95218.1"/>
    <property type="molecule type" value="Genomic_DNA"/>
</dbReference>
<keyword evidence="4" id="KW-1185">Reference proteome</keyword>
<dbReference type="PROSITE" id="PS50994">
    <property type="entry name" value="INTEGRASE"/>
    <property type="match status" value="1"/>
</dbReference>
<dbReference type="PANTHER" id="PTHR46889">
    <property type="entry name" value="TRANSPOSASE INSF FOR INSERTION SEQUENCE IS3B-RELATED"/>
    <property type="match status" value="1"/>
</dbReference>
<sequence>MEEYKKTYPVSAILDCFGVKRSTFYRWKKDSKKPEKRDEMVDKIEQLCMQNQFIYGYRSITRLLKKIHSLVVNRKKVYRIMKENGWLCRTRPKKTPNLGKPYHVTDNKLDRDFQANKPMEKLVTDITYLYFGKCKLYLSSIMDLYNREIVAYTISDCQDTEFVLDTLHQLELPQGAILHSDQGSVYTSKAYYQACVKKGITRSMSRKGTPADNACIEWFHSILKSETFYLHRWRNLTKDSITDIVKNYIIFYNETRIQQKLNDQSPVEYRKLAS</sequence>
<dbReference type="InterPro" id="IPR050900">
    <property type="entry name" value="Transposase_IS3/IS150/IS904"/>
</dbReference>
<dbReference type="Pfam" id="PF00665">
    <property type="entry name" value="rve"/>
    <property type="match status" value="1"/>
</dbReference>